<evidence type="ECO:0000259" key="1">
    <source>
        <dbReference type="Pfam" id="PF13472"/>
    </source>
</evidence>
<dbReference type="SUPFAM" id="SSF52266">
    <property type="entry name" value="SGNH hydrolase"/>
    <property type="match status" value="1"/>
</dbReference>
<dbReference type="InterPro" id="IPR013830">
    <property type="entry name" value="SGNH_hydro"/>
</dbReference>
<dbReference type="InterPro" id="IPR051532">
    <property type="entry name" value="Ester_Hydrolysis_Enzymes"/>
</dbReference>
<name>A0A286RIZ8_9BACT</name>
<evidence type="ECO:0000313" key="2">
    <source>
        <dbReference type="EMBL" id="ASV75945.1"/>
    </source>
</evidence>
<dbReference type="Gene3D" id="3.40.50.1110">
    <property type="entry name" value="SGNH hydrolase"/>
    <property type="match status" value="1"/>
</dbReference>
<feature type="domain" description="SGNH hydrolase-type esterase" evidence="1">
    <location>
        <begin position="49"/>
        <end position="236"/>
    </location>
</feature>
<dbReference type="Pfam" id="PF13472">
    <property type="entry name" value="Lipase_GDSL_2"/>
    <property type="match status" value="1"/>
</dbReference>
<gene>
    <name evidence="2" type="ORF">THTE_3343</name>
</gene>
<accession>A0A286RIZ8</accession>
<dbReference type="PANTHER" id="PTHR30383">
    <property type="entry name" value="THIOESTERASE 1/PROTEASE 1/LYSOPHOSPHOLIPASE L1"/>
    <property type="match status" value="1"/>
</dbReference>
<protein>
    <recommendedName>
        <fullName evidence="1">SGNH hydrolase-type esterase domain-containing protein</fullName>
    </recommendedName>
</protein>
<dbReference type="EMBL" id="CP018477">
    <property type="protein sequence ID" value="ASV75945.1"/>
    <property type="molecule type" value="Genomic_DNA"/>
</dbReference>
<organism evidence="2 3">
    <name type="scientific">Thermogutta terrifontis</name>
    <dbReference type="NCBI Taxonomy" id="1331910"/>
    <lineage>
        <taxon>Bacteria</taxon>
        <taxon>Pseudomonadati</taxon>
        <taxon>Planctomycetota</taxon>
        <taxon>Planctomycetia</taxon>
        <taxon>Pirellulales</taxon>
        <taxon>Thermoguttaceae</taxon>
        <taxon>Thermogutta</taxon>
    </lineage>
</organism>
<sequence>MQRSLLLTLLVGVFSEISPTPEPTPLPAWVGPVREVHARFTGQPGTLALFGDSITVSLAFWAPLAYECRNVPPEMAHALAIVKDYMRPECWREWRGPEFGNEGGTTVRWGKEHIREWLKKLNPETAIIMWGTNDLNDLSEDEYRSTLKQVVQECLDNGTVVILTTIPPRHGREEKAARFAQIVREIADALRVPLIDYHAEILKRRPTDWDGASDAFRGYEVYEVPTLISGDGVHPSNPQRFMGDFSSEALRCSGYGLRNYLTLLAYAEVIERVLRPTQAPAR</sequence>
<dbReference type="InterPro" id="IPR036514">
    <property type="entry name" value="SGNH_hydro_sf"/>
</dbReference>
<dbReference type="Proteomes" id="UP000215086">
    <property type="component" value="Chromosome"/>
</dbReference>
<dbReference type="KEGG" id="ttf:THTE_3343"/>
<dbReference type="AlphaFoldDB" id="A0A286RIZ8"/>
<dbReference type="RefSeq" id="WP_095415846.1">
    <property type="nucleotide sequence ID" value="NZ_CP018477.1"/>
</dbReference>
<dbReference type="CDD" id="cd00229">
    <property type="entry name" value="SGNH_hydrolase"/>
    <property type="match status" value="1"/>
</dbReference>
<keyword evidence="3" id="KW-1185">Reference proteome</keyword>
<dbReference type="GO" id="GO:0016788">
    <property type="term" value="F:hydrolase activity, acting on ester bonds"/>
    <property type="evidence" value="ECO:0007669"/>
    <property type="project" value="UniProtKB-ARBA"/>
</dbReference>
<reference evidence="2 3" key="1">
    <citation type="journal article" name="Front. Microbiol.">
        <title>Sugar Metabolism of the First Thermophilic Planctomycete Thermogutta terrifontis: Comparative Genomic and Transcriptomic Approaches.</title>
        <authorList>
            <person name="Elcheninov A.G."/>
            <person name="Menzel P."/>
            <person name="Gudbergsdottir S.R."/>
            <person name="Slesarev A.I."/>
            <person name="Kadnikov V.V."/>
            <person name="Krogh A."/>
            <person name="Bonch-Osmolovskaya E.A."/>
            <person name="Peng X."/>
            <person name="Kublanov I.V."/>
        </authorList>
    </citation>
    <scope>NUCLEOTIDE SEQUENCE [LARGE SCALE GENOMIC DNA]</scope>
    <source>
        <strain evidence="2 3">R1</strain>
    </source>
</reference>
<evidence type="ECO:0000313" key="3">
    <source>
        <dbReference type="Proteomes" id="UP000215086"/>
    </source>
</evidence>
<proteinExistence type="predicted"/>
<dbReference type="OrthoDB" id="256260at2"/>